<organism evidence="1 2">
    <name type="scientific">Pustulibacterium marinum</name>
    <dbReference type="NCBI Taxonomy" id="1224947"/>
    <lineage>
        <taxon>Bacteria</taxon>
        <taxon>Pseudomonadati</taxon>
        <taxon>Bacteroidota</taxon>
        <taxon>Flavobacteriia</taxon>
        <taxon>Flavobacteriales</taxon>
        <taxon>Flavobacteriaceae</taxon>
        <taxon>Pustulibacterium</taxon>
    </lineage>
</organism>
<dbReference type="RefSeq" id="WP_093024213.1">
    <property type="nucleotide sequence ID" value="NZ_FPBK01000003.1"/>
</dbReference>
<protein>
    <submittedName>
        <fullName evidence="1">Uncharacterized protein</fullName>
    </submittedName>
</protein>
<evidence type="ECO:0000313" key="1">
    <source>
        <dbReference type="EMBL" id="SFU42462.1"/>
    </source>
</evidence>
<dbReference type="EMBL" id="FPBK01000003">
    <property type="protein sequence ID" value="SFU42462.1"/>
    <property type="molecule type" value="Genomic_DNA"/>
</dbReference>
<accession>A0A1I7G1Y7</accession>
<dbReference type="AlphaFoldDB" id="A0A1I7G1Y7"/>
<dbReference type="STRING" id="1224947.SAMN05216480_10376"/>
<dbReference type="Proteomes" id="UP000199138">
    <property type="component" value="Unassembled WGS sequence"/>
</dbReference>
<evidence type="ECO:0000313" key="2">
    <source>
        <dbReference type="Proteomes" id="UP000199138"/>
    </source>
</evidence>
<gene>
    <name evidence="1" type="ORF">SAMN05216480_10376</name>
</gene>
<sequence>MKAKAVFLEKDGVQLYFENNAYHISNGKVIFKAENLVQTLKGSQGLFLFYQPDAFVYLNSETTAIQQHTFTTLKKNVTDETLRFNYPFLFEGGYNYYTRTKNPKGISFYPIFRRKYWFEFSEVENQITSEYK</sequence>
<proteinExistence type="predicted"/>
<reference evidence="1 2" key="1">
    <citation type="submission" date="2016-10" db="EMBL/GenBank/DDBJ databases">
        <authorList>
            <person name="de Groot N.N."/>
        </authorList>
    </citation>
    <scope>NUCLEOTIDE SEQUENCE [LARGE SCALE GENOMIC DNA]</scope>
    <source>
        <strain evidence="1 2">CGMCC 1.12333</strain>
    </source>
</reference>
<keyword evidence="2" id="KW-1185">Reference proteome</keyword>
<name>A0A1I7G1Y7_9FLAO</name>